<proteinExistence type="predicted"/>
<dbReference type="InterPro" id="IPR036770">
    <property type="entry name" value="Ankyrin_rpt-contain_sf"/>
</dbReference>
<feature type="domain" description="DUF7708" evidence="4">
    <location>
        <begin position="60"/>
        <end position="198"/>
    </location>
</feature>
<keyword evidence="7" id="KW-1185">Reference proteome</keyword>
<name>A0ABR3DEY3_NEUIN</name>
<feature type="repeat" description="ANK" evidence="2">
    <location>
        <begin position="880"/>
        <end position="912"/>
    </location>
</feature>
<reference evidence="6 7" key="1">
    <citation type="submission" date="2023-09" db="EMBL/GenBank/DDBJ databases">
        <title>Multi-omics analysis of a traditional fermented food reveals byproduct-associated fungal strains for waste-to-food upcycling.</title>
        <authorList>
            <consortium name="Lawrence Berkeley National Laboratory"/>
            <person name="Rekdal V.M."/>
            <person name="Villalobos-Escobedo J.M."/>
            <person name="Rodriguez-Valeron N."/>
            <person name="Garcia M.O."/>
            <person name="Vasquez D.P."/>
            <person name="Damayanti I."/>
            <person name="Sorensen P.M."/>
            <person name="Baidoo E.E."/>
            <person name="De Carvalho A.C."/>
            <person name="Riley R."/>
            <person name="Lipzen A."/>
            <person name="He G."/>
            <person name="Yan M."/>
            <person name="Haridas S."/>
            <person name="Daum C."/>
            <person name="Yoshinaga Y."/>
            <person name="Ng V."/>
            <person name="Grigoriev I.V."/>
            <person name="Munk R."/>
            <person name="Nuraida L."/>
            <person name="Wijaya C.H."/>
            <person name="Morales P.-C."/>
            <person name="Keasling J.D."/>
        </authorList>
    </citation>
    <scope>NUCLEOTIDE SEQUENCE [LARGE SCALE GENOMIC DNA]</scope>
    <source>
        <strain evidence="6 7">FGSC 2613</strain>
    </source>
</reference>
<dbReference type="PANTHER" id="PTHR10039:SF14">
    <property type="entry name" value="NACHT DOMAIN-CONTAINING PROTEIN"/>
    <property type="match status" value="1"/>
</dbReference>
<dbReference type="Gene3D" id="1.25.40.20">
    <property type="entry name" value="Ankyrin repeat-containing domain"/>
    <property type="match status" value="2"/>
</dbReference>
<dbReference type="Pfam" id="PF24809">
    <property type="entry name" value="DUF7708"/>
    <property type="match status" value="1"/>
</dbReference>
<feature type="domain" description="Nephrocystin 3-like N-terminal" evidence="5">
    <location>
        <begin position="295"/>
        <end position="392"/>
    </location>
</feature>
<dbReference type="PROSITE" id="PS50088">
    <property type="entry name" value="ANK_REPEAT"/>
    <property type="match status" value="2"/>
</dbReference>
<dbReference type="InterPro" id="IPR056125">
    <property type="entry name" value="DUF7708"/>
</dbReference>
<feature type="repeat" description="ANK" evidence="2">
    <location>
        <begin position="850"/>
        <end position="882"/>
    </location>
</feature>
<evidence type="ECO:0000259" key="4">
    <source>
        <dbReference type="Pfam" id="PF24809"/>
    </source>
</evidence>
<evidence type="ECO:0000256" key="3">
    <source>
        <dbReference type="SAM" id="MobiDB-lite"/>
    </source>
</evidence>
<dbReference type="EMBL" id="JAVLET010000004">
    <property type="protein sequence ID" value="KAL0471245.1"/>
    <property type="molecule type" value="Genomic_DNA"/>
</dbReference>
<keyword evidence="1" id="KW-0677">Repeat</keyword>
<evidence type="ECO:0000256" key="2">
    <source>
        <dbReference type="PROSITE-ProRule" id="PRU00023"/>
    </source>
</evidence>
<dbReference type="Proteomes" id="UP001451303">
    <property type="component" value="Unassembled WGS sequence"/>
</dbReference>
<feature type="compositionally biased region" description="Acidic residues" evidence="3">
    <location>
        <begin position="1178"/>
        <end position="1193"/>
    </location>
</feature>
<dbReference type="PANTHER" id="PTHR10039">
    <property type="entry name" value="AMELOGENIN"/>
    <property type="match status" value="1"/>
</dbReference>
<dbReference type="SUPFAM" id="SSF48403">
    <property type="entry name" value="Ankyrin repeat"/>
    <property type="match status" value="1"/>
</dbReference>
<sequence>MPQSQHPDGFTRALAKFKKGLDPRISHDFSISTLEDVRDLAHKIQLEQGPQGKLRHLQRLEPFIEAMTQLGAVIEVFTNASELICFIWGPIKFLLILAKTHLDSLNKLLEAYGKIASSISGLERYKEAFQSHPPLVKVLEDYYSDILNFHERAIEVFTRPNWKMLFDAAWKRFDSKLGPILQSLDSRRALLDSEKASATLYEIHQAMEEIKEHGREQADMKRLVEEMKHEQQKELIKKRLHPPNYLQHHEQLLRKKAADSGQWIFTDPKYRVWHNSNFSGSRILYVHGKPGGEDKNTSRGNLDNLLRALLYQLIDQDPDLTDSITNMSRNDQLRLSSTKEWKDLVCKAAGTQATLYLVLDGLDECQSEEEEDIIEWLLCLSQSVLGLRVIVAGQRDNVTDRLLSSQPSISLDTSTEHHRGITAYCQKGSKKICRDFDAEPSLEKTIMELVSRGAKGMFLYAKIVLEYLLNQTSIHDLEEQLKPGVFPNSLEEAEIQAFFCIDESKGEVVHKKLMIKSYKELCSSFLDSNSSNKNYTGPEDEVVLVHETAREFLIRKNRVNIHELKSRLSVFCLQYLTSPPFTLGVSDEGILSHAKKGYYALQDYTVQYWFDHVLECINSFDSISDRDKCHEVFSLARIFLEFYGNRGKMAELLQAETYTEFADAIIQYLPTHGQERNSFLCIDIRTESLRQKIAKLDFGTFTVEEQRVFGNLHGSRTSYKCSKPWCDLFKGGLTSEANRRKHIDEHEFPHRCAYDDCMGFKLEFSTEDELQRHNTKWHTKKDDTNSFPIFPKLKLSSSSAEDSMSSDMESSLHEACRRGNIERVRQLLASDAGKKEINVLDRNRRHRWDGSDYPLKFVAEMGHLEVCQLLISNGACVNIGDEAPLEAAAIKGHLAVCELLISKGASVDILRKWAVQLAAAAGHLEVCQLLIFNGAPCSLHFAAERGHINIVDLLLRQEGIEPNESFCRCTAAEAAAAAGQTQVLRLMQASGKVDMSMNVNLLRSACRTSFASSDTVQYLLHNGYANQADEECVWGFLGAVASTSTEKHIAKVGLGFDMLLSTGNPVFGNVMRLAKGLGYQREKTQKRDVVKGILQERRKKRTPFLISIMEYPKWRMKRSALSKFLEKRKEFEIKWDDELEEAVDKFVKRIEDNRITTIIEDLPLVWGKGKPLETARETDEDMEEEMDEEDDLS</sequence>
<dbReference type="Pfam" id="PF12796">
    <property type="entry name" value="Ank_2"/>
    <property type="match status" value="2"/>
</dbReference>
<evidence type="ECO:0000313" key="7">
    <source>
        <dbReference type="Proteomes" id="UP001451303"/>
    </source>
</evidence>
<protein>
    <submittedName>
        <fullName evidence="6">Uncharacterized protein</fullName>
    </submittedName>
</protein>
<keyword evidence="2" id="KW-0040">ANK repeat</keyword>
<comment type="caution">
    <text evidence="6">The sequence shown here is derived from an EMBL/GenBank/DDBJ whole genome shotgun (WGS) entry which is preliminary data.</text>
</comment>
<evidence type="ECO:0000259" key="5">
    <source>
        <dbReference type="Pfam" id="PF24883"/>
    </source>
</evidence>
<feature type="region of interest" description="Disordered" evidence="3">
    <location>
        <begin position="1170"/>
        <end position="1193"/>
    </location>
</feature>
<dbReference type="InterPro" id="IPR002110">
    <property type="entry name" value="Ankyrin_rpt"/>
</dbReference>
<dbReference type="Pfam" id="PF24883">
    <property type="entry name" value="NPHP3_N"/>
    <property type="match status" value="1"/>
</dbReference>
<evidence type="ECO:0000313" key="6">
    <source>
        <dbReference type="EMBL" id="KAL0471245.1"/>
    </source>
</evidence>
<dbReference type="InterPro" id="IPR056884">
    <property type="entry name" value="NPHP3-like_N"/>
</dbReference>
<organism evidence="6 7">
    <name type="scientific">Neurospora intermedia</name>
    <dbReference type="NCBI Taxonomy" id="5142"/>
    <lineage>
        <taxon>Eukaryota</taxon>
        <taxon>Fungi</taxon>
        <taxon>Dikarya</taxon>
        <taxon>Ascomycota</taxon>
        <taxon>Pezizomycotina</taxon>
        <taxon>Sordariomycetes</taxon>
        <taxon>Sordariomycetidae</taxon>
        <taxon>Sordariales</taxon>
        <taxon>Sordariaceae</taxon>
        <taxon>Neurospora</taxon>
    </lineage>
</organism>
<dbReference type="PROSITE" id="PS50297">
    <property type="entry name" value="ANK_REP_REGION"/>
    <property type="match status" value="1"/>
</dbReference>
<dbReference type="SMART" id="SM00248">
    <property type="entry name" value="ANK"/>
    <property type="match status" value="6"/>
</dbReference>
<accession>A0ABR3DEY3</accession>
<gene>
    <name evidence="6" type="ORF">QR685DRAFT_544765</name>
</gene>
<evidence type="ECO:0000256" key="1">
    <source>
        <dbReference type="ARBA" id="ARBA00022737"/>
    </source>
</evidence>